<accession>A0ABT4VDT2</accession>
<gene>
    <name evidence="1" type="ORF">PF021_01405</name>
</gene>
<protein>
    <submittedName>
        <fullName evidence="1">Uncharacterized protein</fullName>
    </submittedName>
</protein>
<organism evidence="1 2">
    <name type="scientific">Helicobacter ibis</name>
    <dbReference type="NCBI Taxonomy" id="2962633"/>
    <lineage>
        <taxon>Bacteria</taxon>
        <taxon>Pseudomonadati</taxon>
        <taxon>Campylobacterota</taxon>
        <taxon>Epsilonproteobacteria</taxon>
        <taxon>Campylobacterales</taxon>
        <taxon>Helicobacteraceae</taxon>
        <taxon>Helicobacter</taxon>
    </lineage>
</organism>
<evidence type="ECO:0000313" key="1">
    <source>
        <dbReference type="EMBL" id="MDA3968328.1"/>
    </source>
</evidence>
<dbReference type="Proteomes" id="UP001210261">
    <property type="component" value="Unassembled WGS sequence"/>
</dbReference>
<dbReference type="EMBL" id="JAQHXR010000001">
    <property type="protein sequence ID" value="MDA3968328.1"/>
    <property type="molecule type" value="Genomic_DNA"/>
</dbReference>
<name>A0ABT4VDT2_9HELI</name>
<sequence>MLIKKAFIYPNDSCSNALVAMYKDLLGDFEAIFIDDRVCGSSLSEKRDEILNSYIPLLVCAGEVGDILFAKCKENGVNALCGREYAAKLLAQEFNKLSAGGGDLSNCFFLDTNFLHIKDIRLLQHYCYFYFSFSRFIDNDILLKLNYQVRNFCECLRGLIEKSGFDLSVTSGVCLDVNKLVSVQSLALDQFLKSKAIDTTLFFWDYDSYVKLEDKLQNTRIIIAPWILSDYFTPKKLVWMYGKNRPRLRDEKRIVIGAGHSVCEAFDYCPLTISRVDKIARANFLTFDYYLAIDKLSFQALSNLFRECNIPTIPLEAGSPSLDNKIKENIANYGAEYFYYIPKSTEISMIVEVIRVFLKAGRKIRFRPHMNIEYLDNYSSSNIYRPLEEFMQNDNFSIDRAPKITQESLARGIVITDTSSVSYSTPWSSLKPTLLFAPNKKEHDLRQVRYGFSFANPTLHRVGDSVETLLNEGLKLEKEVLEHGMELKENLREYRSENIYNLGVSQQKIEKILLLLLEKAESYV</sequence>
<dbReference type="RefSeq" id="WP_271020621.1">
    <property type="nucleotide sequence ID" value="NZ_JAQHXR010000001.1"/>
</dbReference>
<keyword evidence="2" id="KW-1185">Reference proteome</keyword>
<proteinExistence type="predicted"/>
<comment type="caution">
    <text evidence="1">The sequence shown here is derived from an EMBL/GenBank/DDBJ whole genome shotgun (WGS) entry which is preliminary data.</text>
</comment>
<evidence type="ECO:0000313" key="2">
    <source>
        <dbReference type="Proteomes" id="UP001210261"/>
    </source>
</evidence>
<reference evidence="1 2" key="1">
    <citation type="submission" date="2023-01" db="EMBL/GenBank/DDBJ databases">
        <title>Description of Helicobacter ibis sp. nov. isolated from faecal droppings of black-faced ibis (Theristicus melanopis).</title>
        <authorList>
            <person name="Lopez-Cantillo M."/>
            <person name="Vidal-Veuthey B."/>
            <person name="Mella A."/>
            <person name="De La Haba R."/>
            <person name="Collado L."/>
        </authorList>
    </citation>
    <scope>NUCLEOTIDE SEQUENCE [LARGE SCALE GENOMIC DNA]</scope>
    <source>
        <strain evidence="1 2">A82</strain>
    </source>
</reference>